<gene>
    <name evidence="1" type="ORF">GA0061101_113120</name>
</gene>
<dbReference type="RefSeq" id="WP_092575120.1">
    <property type="nucleotide sequence ID" value="NZ_FMAF01000013.1"/>
</dbReference>
<dbReference type="Proteomes" id="UP000199205">
    <property type="component" value="Unassembled WGS sequence"/>
</dbReference>
<evidence type="ECO:0000313" key="2">
    <source>
        <dbReference type="Proteomes" id="UP000199205"/>
    </source>
</evidence>
<accession>A0A1C3WM51</accession>
<dbReference type="InterPro" id="IPR046723">
    <property type="entry name" value="DUF6615"/>
</dbReference>
<dbReference type="OrthoDB" id="7823481at2"/>
<organism evidence="1 2">
    <name type="scientific">Rhizobium lusitanum</name>
    <dbReference type="NCBI Taxonomy" id="293958"/>
    <lineage>
        <taxon>Bacteria</taxon>
        <taxon>Pseudomonadati</taxon>
        <taxon>Pseudomonadota</taxon>
        <taxon>Alphaproteobacteria</taxon>
        <taxon>Hyphomicrobiales</taxon>
        <taxon>Rhizobiaceae</taxon>
        <taxon>Rhizobium/Agrobacterium group</taxon>
        <taxon>Rhizobium</taxon>
    </lineage>
</organism>
<reference evidence="2" key="1">
    <citation type="submission" date="2016-08" db="EMBL/GenBank/DDBJ databases">
        <authorList>
            <person name="Varghese N."/>
            <person name="Submissions Spin"/>
        </authorList>
    </citation>
    <scope>NUCLEOTIDE SEQUENCE [LARGE SCALE GENOMIC DNA]</scope>
    <source>
        <strain evidence="2">P1-7</strain>
    </source>
</reference>
<dbReference type="AlphaFoldDB" id="A0A1C3WM51"/>
<dbReference type="EMBL" id="FMAF01000013">
    <property type="protein sequence ID" value="SCB41162.1"/>
    <property type="molecule type" value="Genomic_DNA"/>
</dbReference>
<dbReference type="Pfam" id="PF20320">
    <property type="entry name" value="DUF6615"/>
    <property type="match status" value="1"/>
</dbReference>
<evidence type="ECO:0000313" key="1">
    <source>
        <dbReference type="EMBL" id="SCB41162.1"/>
    </source>
</evidence>
<sequence>MISLLHTLLELGHSTSQNLEFAHSPDVKVSYGEETITETNLLEIRRRHPHKVTLLTFSKSQESKNTGADWEWHIIGKVYTLKMRVQAKRIHKAGGIGNLRQMGKGAAKPQIDLLIEDAKANGLFPAYCFYCAEPQRSYWVKGTVEEEAEAFETGCLIADAETVKSQTPKKLDEIENDTVPWHFLCARHKFSSSRGPYIRRFQEDVPIERYVGQFVEEVIPSYEERATNIGLPTIFQLNDRRSRLDERKGISRTPEVVDKEIIPEDFERRGITRFLRIDMRKPDLFAIRA</sequence>
<proteinExistence type="predicted"/>
<protein>
    <submittedName>
        <fullName evidence="1">Uncharacterized protein</fullName>
    </submittedName>
</protein>
<name>A0A1C3WM51_9HYPH</name>